<dbReference type="Pfam" id="PF00578">
    <property type="entry name" value="AhpC-TSA"/>
    <property type="match status" value="1"/>
</dbReference>
<proteinExistence type="predicted"/>
<name>A0AAJ8LYZ2_9BACI</name>
<keyword evidence="2" id="KW-0201">Cytochrome c-type biogenesis</keyword>
<dbReference type="CDD" id="cd02966">
    <property type="entry name" value="TlpA_like_family"/>
    <property type="match status" value="1"/>
</dbReference>
<keyword evidence="4" id="KW-1015">Disulfide bond</keyword>
<dbReference type="PROSITE" id="PS51352">
    <property type="entry name" value="THIOREDOXIN_2"/>
    <property type="match status" value="1"/>
</dbReference>
<keyword evidence="3" id="KW-0735">Signal-anchor</keyword>
<keyword evidence="8" id="KW-1185">Reference proteome</keyword>
<evidence type="ECO:0000313" key="8">
    <source>
        <dbReference type="Proteomes" id="UP000321816"/>
    </source>
</evidence>
<dbReference type="PANTHER" id="PTHR42852:SF6">
    <property type="entry name" value="THIOL:DISULFIDE INTERCHANGE PROTEIN DSBE"/>
    <property type="match status" value="1"/>
</dbReference>
<evidence type="ECO:0000313" key="7">
    <source>
        <dbReference type="EMBL" id="WWD81411.1"/>
    </source>
</evidence>
<dbReference type="InterPro" id="IPR036249">
    <property type="entry name" value="Thioredoxin-like_sf"/>
</dbReference>
<dbReference type="KEGG" id="ahal:FTX54_007695"/>
<keyword evidence="5" id="KW-0676">Redox-active center</keyword>
<keyword evidence="3" id="KW-0812">Transmembrane</keyword>
<dbReference type="GO" id="GO:0017004">
    <property type="term" value="P:cytochrome complex assembly"/>
    <property type="evidence" value="ECO:0007669"/>
    <property type="project" value="UniProtKB-KW"/>
</dbReference>
<dbReference type="RefSeq" id="WP_187254645.1">
    <property type="nucleotide sequence ID" value="NZ_CP144914.1"/>
</dbReference>
<evidence type="ECO:0000256" key="2">
    <source>
        <dbReference type="ARBA" id="ARBA00022748"/>
    </source>
</evidence>
<evidence type="ECO:0000256" key="1">
    <source>
        <dbReference type="ARBA" id="ARBA00004196"/>
    </source>
</evidence>
<dbReference type="Proteomes" id="UP000321816">
    <property type="component" value="Chromosome"/>
</dbReference>
<feature type="domain" description="Thioredoxin" evidence="6">
    <location>
        <begin position="65"/>
        <end position="208"/>
    </location>
</feature>
<dbReference type="PROSITE" id="PS00194">
    <property type="entry name" value="THIOREDOXIN_1"/>
    <property type="match status" value="1"/>
</dbReference>
<reference evidence="7 8" key="1">
    <citation type="submission" date="2024-01" db="EMBL/GenBank/DDBJ databases">
        <title>Complete Genome Sequence of Alkalicoccus halolimnae BZ-SZ-XJ29T, a Moderately Halophilic Bacterium Isolated from a Salt Lake.</title>
        <authorList>
            <person name="Zhao B."/>
        </authorList>
    </citation>
    <scope>NUCLEOTIDE SEQUENCE [LARGE SCALE GENOMIC DNA]</scope>
    <source>
        <strain evidence="7 8">BZ-SZ-XJ29</strain>
    </source>
</reference>
<dbReference type="GO" id="GO:0030313">
    <property type="term" value="C:cell envelope"/>
    <property type="evidence" value="ECO:0007669"/>
    <property type="project" value="UniProtKB-SubCell"/>
</dbReference>
<dbReference type="PANTHER" id="PTHR42852">
    <property type="entry name" value="THIOL:DISULFIDE INTERCHANGE PROTEIN DSBE"/>
    <property type="match status" value="1"/>
</dbReference>
<dbReference type="InterPro" id="IPR017937">
    <property type="entry name" value="Thioredoxin_CS"/>
</dbReference>
<organism evidence="7 8">
    <name type="scientific">Alkalicoccus halolimnae</name>
    <dbReference type="NCBI Taxonomy" id="1667239"/>
    <lineage>
        <taxon>Bacteria</taxon>
        <taxon>Bacillati</taxon>
        <taxon>Bacillota</taxon>
        <taxon>Bacilli</taxon>
        <taxon>Bacillales</taxon>
        <taxon>Bacillaceae</taxon>
        <taxon>Alkalicoccus</taxon>
    </lineage>
</organism>
<dbReference type="EMBL" id="CP144914">
    <property type="protein sequence ID" value="WWD81411.1"/>
    <property type="molecule type" value="Genomic_DNA"/>
</dbReference>
<evidence type="ECO:0000259" key="6">
    <source>
        <dbReference type="PROSITE" id="PS51352"/>
    </source>
</evidence>
<evidence type="ECO:0000256" key="4">
    <source>
        <dbReference type="ARBA" id="ARBA00023157"/>
    </source>
</evidence>
<dbReference type="GO" id="GO:0016209">
    <property type="term" value="F:antioxidant activity"/>
    <property type="evidence" value="ECO:0007669"/>
    <property type="project" value="InterPro"/>
</dbReference>
<comment type="subcellular location">
    <subcellularLocation>
        <location evidence="1">Cell envelope</location>
    </subcellularLocation>
</comment>
<dbReference type="GO" id="GO:0016491">
    <property type="term" value="F:oxidoreductase activity"/>
    <property type="evidence" value="ECO:0007669"/>
    <property type="project" value="InterPro"/>
</dbReference>
<dbReference type="SUPFAM" id="SSF52833">
    <property type="entry name" value="Thioredoxin-like"/>
    <property type="match status" value="1"/>
</dbReference>
<sequence length="211" mass="24203">MKILISYLILITAVGAGIFIFLTNQEQEDQSSEALEAYMENDGIERTVPDEEDTVSFQTVEEVGVEPGMEAADFELPLLSGSDTLSLHELRGNFVVVNMWATWCPPCREEMPDFVRFYEEYKDEGVEMIGVNMTASEKNKEVVHQFVDDFNIPFHTLLDEEGIMEEAYNVYVMPSTYIIDPDGRMVMNRPGYISYEILEENFLDIKENYEG</sequence>
<gene>
    <name evidence="7" type="ORF">FTX54_007695</name>
</gene>
<evidence type="ECO:0000256" key="3">
    <source>
        <dbReference type="ARBA" id="ARBA00022968"/>
    </source>
</evidence>
<protein>
    <submittedName>
        <fullName evidence="7">TlpA disulfide reductase family protein</fullName>
    </submittedName>
</protein>
<dbReference type="InterPro" id="IPR013766">
    <property type="entry name" value="Thioredoxin_domain"/>
</dbReference>
<dbReference type="Gene3D" id="3.40.30.10">
    <property type="entry name" value="Glutaredoxin"/>
    <property type="match status" value="1"/>
</dbReference>
<dbReference type="AlphaFoldDB" id="A0AAJ8LYZ2"/>
<dbReference type="InterPro" id="IPR050553">
    <property type="entry name" value="Thioredoxin_ResA/DsbE_sf"/>
</dbReference>
<evidence type="ECO:0000256" key="5">
    <source>
        <dbReference type="ARBA" id="ARBA00023284"/>
    </source>
</evidence>
<dbReference type="InterPro" id="IPR000866">
    <property type="entry name" value="AhpC/TSA"/>
</dbReference>
<accession>A0AAJ8LYZ2</accession>